<proteinExistence type="predicted"/>
<accession>A0A1X0RXZ4</accession>
<dbReference type="EMBL" id="KV921370">
    <property type="protein sequence ID" value="ORE16925.1"/>
    <property type="molecule type" value="Genomic_DNA"/>
</dbReference>
<reference evidence="1 2" key="1">
    <citation type="journal article" date="2016" name="Proc. Natl. Acad. Sci. U.S.A.">
        <title>Lipid metabolic changes in an early divergent fungus govern the establishment of a mutualistic symbiosis with endobacteria.</title>
        <authorList>
            <person name="Lastovetsky O.A."/>
            <person name="Gaspar M.L."/>
            <person name="Mondo S.J."/>
            <person name="LaButti K.M."/>
            <person name="Sandor L."/>
            <person name="Grigoriev I.V."/>
            <person name="Henry S.A."/>
            <person name="Pawlowska T.E."/>
        </authorList>
    </citation>
    <scope>NUCLEOTIDE SEQUENCE [LARGE SCALE GENOMIC DNA]</scope>
    <source>
        <strain evidence="1 2">ATCC 11559</strain>
    </source>
</reference>
<dbReference type="AlphaFoldDB" id="A0A1X0RXZ4"/>
<name>A0A1X0RXZ4_RHIZD</name>
<evidence type="ECO:0000313" key="2">
    <source>
        <dbReference type="Proteomes" id="UP000242381"/>
    </source>
</evidence>
<dbReference type="Proteomes" id="UP000242381">
    <property type="component" value="Unassembled WGS sequence"/>
</dbReference>
<sequence length="102" mass="11130">MFQFKTADGGSGVSRSVIKDIPTSSTIGAKNQSSVKSKHVPLPLTDFSSSSQRKRIIAFGNGSFGLSMKGKQVAPTRRITEEIKCKYKQSKGETRLFMLTSI</sequence>
<protein>
    <submittedName>
        <fullName evidence="1">Uncharacterized protein</fullName>
    </submittedName>
</protein>
<evidence type="ECO:0000313" key="1">
    <source>
        <dbReference type="EMBL" id="ORE16925.1"/>
    </source>
</evidence>
<organism evidence="1 2">
    <name type="scientific">Rhizopus microsporus</name>
    <dbReference type="NCBI Taxonomy" id="58291"/>
    <lineage>
        <taxon>Eukaryota</taxon>
        <taxon>Fungi</taxon>
        <taxon>Fungi incertae sedis</taxon>
        <taxon>Mucoromycota</taxon>
        <taxon>Mucoromycotina</taxon>
        <taxon>Mucoromycetes</taxon>
        <taxon>Mucorales</taxon>
        <taxon>Mucorineae</taxon>
        <taxon>Rhizopodaceae</taxon>
        <taxon>Rhizopus</taxon>
    </lineage>
</organism>
<gene>
    <name evidence="1" type="ORF">BCV71DRAFT_236235</name>
</gene>